<dbReference type="Proteomes" id="UP000887565">
    <property type="component" value="Unplaced"/>
</dbReference>
<name>A0A915J7P1_ROMCU</name>
<dbReference type="WBParaSite" id="nRc.2.0.1.t22484-RA">
    <property type="protein sequence ID" value="nRc.2.0.1.t22484-RA"/>
    <property type="gene ID" value="nRc.2.0.1.g22484"/>
</dbReference>
<dbReference type="AlphaFoldDB" id="A0A915J7P1"/>
<accession>A0A915J7P1</accession>
<keyword evidence="2" id="KW-1185">Reference proteome</keyword>
<organism evidence="2 3">
    <name type="scientific">Romanomermis culicivorax</name>
    <name type="common">Nematode worm</name>
    <dbReference type="NCBI Taxonomy" id="13658"/>
    <lineage>
        <taxon>Eukaryota</taxon>
        <taxon>Metazoa</taxon>
        <taxon>Ecdysozoa</taxon>
        <taxon>Nematoda</taxon>
        <taxon>Enoplea</taxon>
        <taxon>Dorylaimia</taxon>
        <taxon>Mermithida</taxon>
        <taxon>Mermithoidea</taxon>
        <taxon>Mermithidae</taxon>
        <taxon>Romanomermis</taxon>
    </lineage>
</organism>
<proteinExistence type="predicted"/>
<reference evidence="3" key="1">
    <citation type="submission" date="2022-11" db="UniProtKB">
        <authorList>
            <consortium name="WormBaseParasite"/>
        </authorList>
    </citation>
    <scope>IDENTIFICATION</scope>
</reference>
<feature type="region of interest" description="Disordered" evidence="1">
    <location>
        <begin position="179"/>
        <end position="239"/>
    </location>
</feature>
<sequence>MNEMMATKFERFVELKPIYTPQQAAKICSRVCVEKGGFWTNNDWRRIDAQTALVIHFGNNHAFDKWLLSGHIKKRDVTVVNRNPTDPCPTIVDSNRQVGANLVFGPRLTGSFFGQGQSQNPANGFKSWGGALGAPELGLMRGFNLGIPIGSKKFSASLFKGLLQPCVLPTDCVPNNNNVGVSQVGSGGNLQPMPQQPPQQQPGMLQSPVVQQQPQAPQIANVVSQQPMSQWGPSYPTGSQWGMPFGSSFIGK</sequence>
<feature type="compositionally biased region" description="Low complexity" evidence="1">
    <location>
        <begin position="179"/>
        <end position="193"/>
    </location>
</feature>
<evidence type="ECO:0000313" key="3">
    <source>
        <dbReference type="WBParaSite" id="nRc.2.0.1.t22484-RA"/>
    </source>
</evidence>
<protein>
    <submittedName>
        <fullName evidence="3">Uncharacterized protein</fullName>
    </submittedName>
</protein>
<evidence type="ECO:0000313" key="2">
    <source>
        <dbReference type="Proteomes" id="UP000887565"/>
    </source>
</evidence>
<evidence type="ECO:0000256" key="1">
    <source>
        <dbReference type="SAM" id="MobiDB-lite"/>
    </source>
</evidence>
<feature type="compositionally biased region" description="Polar residues" evidence="1">
    <location>
        <begin position="224"/>
        <end position="239"/>
    </location>
</feature>
<feature type="compositionally biased region" description="Low complexity" evidence="1">
    <location>
        <begin position="206"/>
        <end position="223"/>
    </location>
</feature>